<keyword evidence="4" id="KW-0119">Carbohydrate metabolism</keyword>
<evidence type="ECO:0000256" key="5">
    <source>
        <dbReference type="SAM" id="SignalP"/>
    </source>
</evidence>
<reference evidence="7 8" key="1">
    <citation type="journal article" date="2014" name="BMC Genomics">
        <title>Comparative genome sequencing reveals chemotype-specific gene clusters in the toxigenic black mold Stachybotrys.</title>
        <authorList>
            <person name="Semeiks J."/>
            <person name="Borek D."/>
            <person name="Otwinowski Z."/>
            <person name="Grishin N.V."/>
        </authorList>
    </citation>
    <scope>NUCLEOTIDE SEQUENCE [LARGE SCALE GENOMIC DNA]</scope>
    <source>
        <strain evidence="8">CBS 109288 / IBT 7711</strain>
    </source>
</reference>
<dbReference type="OrthoDB" id="1637350at2759"/>
<keyword evidence="4" id="KW-0624">Polysaccharide degradation</keyword>
<keyword evidence="3 4" id="KW-0456">Lyase</keyword>
<accession>A0A084B102</accession>
<keyword evidence="8" id="KW-1185">Reference proteome</keyword>
<protein>
    <recommendedName>
        <fullName evidence="6">Pectate lyase domain-containing protein</fullName>
    </recommendedName>
</protein>
<evidence type="ECO:0000313" key="8">
    <source>
        <dbReference type="Proteomes" id="UP000028045"/>
    </source>
</evidence>
<evidence type="ECO:0000256" key="1">
    <source>
        <dbReference type="ARBA" id="ARBA00010980"/>
    </source>
</evidence>
<proteinExistence type="inferred from homology"/>
<comment type="subcellular location">
    <subcellularLocation>
        <location evidence="4">Secreted</location>
    </subcellularLocation>
</comment>
<dbReference type="PANTHER" id="PTHR31683">
    <property type="entry name" value="PECTATE LYASE 18-RELATED"/>
    <property type="match status" value="1"/>
</dbReference>
<evidence type="ECO:0000259" key="6">
    <source>
        <dbReference type="SMART" id="SM00656"/>
    </source>
</evidence>
<dbReference type="AlphaFoldDB" id="A0A084B102"/>
<feature type="signal peptide" evidence="5">
    <location>
        <begin position="1"/>
        <end position="15"/>
    </location>
</feature>
<evidence type="ECO:0000256" key="2">
    <source>
        <dbReference type="ARBA" id="ARBA00022729"/>
    </source>
</evidence>
<evidence type="ECO:0000256" key="3">
    <source>
        <dbReference type="ARBA" id="ARBA00023239"/>
    </source>
</evidence>
<name>A0A084B102_STACB</name>
<evidence type="ECO:0000313" key="7">
    <source>
        <dbReference type="EMBL" id="KEY71231.1"/>
    </source>
</evidence>
<dbReference type="PANTHER" id="PTHR31683:SF18">
    <property type="entry name" value="PECTATE LYASE 21-RELATED"/>
    <property type="match status" value="1"/>
</dbReference>
<dbReference type="GO" id="GO:0000272">
    <property type="term" value="P:polysaccharide catabolic process"/>
    <property type="evidence" value="ECO:0007669"/>
    <property type="project" value="UniProtKB-KW"/>
</dbReference>
<dbReference type="Gene3D" id="2.160.20.10">
    <property type="entry name" value="Single-stranded right-handed beta-helix, Pectin lyase-like"/>
    <property type="match status" value="1"/>
</dbReference>
<sequence length="406" mass="42471">MQSYLLLALLPAVLACTNPDTNSCASFMSVNSATAGPFCTSFTNAVVTATAGLPAWATHCSNKVKEISKECSCYYTAGPNPQPTTQQPPPTTVVTSVVTATSTGSTPPVETGSCGSANQQQLVGFGVGTTGGGSGAGTTVTSCSALTSAASAGGVVRISGQLSGCGVITVRSGTSFLGVGSNSGLTGGSFRLNGVTNVIFRNLALTRPPEGRDLIDIENSTYIWIDHCDLSAAGIVGDKDFYDGLADAKRESDFITISWTKFRDHWKASLIGHSDSFSADSGNLRVTYHHNLWSNINSRTPSIRFGTAHIYSSCYENIPTSGINSRMGANVLVEQNSFVNTNLAIVTDLDSDLEGYANQRNNIFTNSPTRITRAGTWTAPYSYTLDPASCICSLVKARAGTGVISV</sequence>
<dbReference type="InterPro" id="IPR002022">
    <property type="entry name" value="Pec_lyase"/>
</dbReference>
<feature type="domain" description="Pectate lyase" evidence="6">
    <location>
        <begin position="133"/>
        <end position="344"/>
    </location>
</feature>
<dbReference type="HOGENOM" id="CLU_021894_0_0_1"/>
<gene>
    <name evidence="7" type="ORF">S7711_02338</name>
</gene>
<dbReference type="SUPFAM" id="SSF51126">
    <property type="entry name" value="Pectin lyase-like"/>
    <property type="match status" value="1"/>
</dbReference>
<keyword evidence="4" id="KW-0964">Secreted</keyword>
<dbReference type="InterPro" id="IPR045032">
    <property type="entry name" value="PEL"/>
</dbReference>
<comment type="similarity">
    <text evidence="1 4">Belongs to the polysaccharide lyase 1 family.</text>
</comment>
<feature type="chain" id="PRO_5012881428" description="Pectate lyase domain-containing protein" evidence="5">
    <location>
        <begin position="16"/>
        <end position="406"/>
    </location>
</feature>
<dbReference type="GO" id="GO:0005576">
    <property type="term" value="C:extracellular region"/>
    <property type="evidence" value="ECO:0007669"/>
    <property type="project" value="UniProtKB-SubCell"/>
</dbReference>
<dbReference type="InterPro" id="IPR012334">
    <property type="entry name" value="Pectin_lyas_fold"/>
</dbReference>
<dbReference type="InterPro" id="IPR011050">
    <property type="entry name" value="Pectin_lyase_fold/virulence"/>
</dbReference>
<dbReference type="EMBL" id="KL648338">
    <property type="protein sequence ID" value="KEY71231.1"/>
    <property type="molecule type" value="Genomic_DNA"/>
</dbReference>
<dbReference type="Pfam" id="PF00544">
    <property type="entry name" value="Pectate_lyase_4"/>
    <property type="match status" value="1"/>
</dbReference>
<organism evidence="7 8">
    <name type="scientific">Stachybotrys chartarum (strain CBS 109288 / IBT 7711)</name>
    <name type="common">Toxic black mold</name>
    <name type="synonym">Stilbospora chartarum</name>
    <dbReference type="NCBI Taxonomy" id="1280523"/>
    <lineage>
        <taxon>Eukaryota</taxon>
        <taxon>Fungi</taxon>
        <taxon>Dikarya</taxon>
        <taxon>Ascomycota</taxon>
        <taxon>Pezizomycotina</taxon>
        <taxon>Sordariomycetes</taxon>
        <taxon>Hypocreomycetidae</taxon>
        <taxon>Hypocreales</taxon>
        <taxon>Stachybotryaceae</taxon>
        <taxon>Stachybotrys</taxon>
    </lineage>
</organism>
<evidence type="ECO:0000256" key="4">
    <source>
        <dbReference type="RuleBase" id="RU361173"/>
    </source>
</evidence>
<dbReference type="Proteomes" id="UP000028045">
    <property type="component" value="Unassembled WGS sequence"/>
</dbReference>
<dbReference type="GO" id="GO:0030570">
    <property type="term" value="F:pectate lyase activity"/>
    <property type="evidence" value="ECO:0007669"/>
    <property type="project" value="InterPro"/>
</dbReference>
<dbReference type="SMART" id="SM00656">
    <property type="entry name" value="Amb_all"/>
    <property type="match status" value="1"/>
</dbReference>
<keyword evidence="2 5" id="KW-0732">Signal</keyword>